<dbReference type="STRING" id="46506.AA415_00688"/>
<keyword evidence="3" id="KW-1185">Reference proteome</keyword>
<accession>A0A108TC16</accession>
<name>A0A108TC16_BACSE</name>
<evidence type="ECO:0000259" key="1">
    <source>
        <dbReference type="Pfam" id="PF03008"/>
    </source>
</evidence>
<evidence type="ECO:0000313" key="2">
    <source>
        <dbReference type="EMBL" id="KWR57231.1"/>
    </source>
</evidence>
<reference evidence="2 3" key="1">
    <citation type="journal article" date="2016" name="BMC Genomics">
        <title>Type VI secretion systems of human gut Bacteroidales segregate into three genetic architectures, two of which are contained on mobile genetic elements.</title>
        <authorList>
            <person name="Coyne M.J."/>
            <person name="Roelofs K.G."/>
            <person name="Comstock L.E."/>
        </authorList>
    </citation>
    <scope>NUCLEOTIDE SEQUENCE [LARGE SCALE GENOMIC DNA]</scope>
    <source>
        <strain evidence="2 3">CL09T03C01</strain>
    </source>
</reference>
<sequence>MLERYFKQQFAESFQYRAIGSWWEPKGNQNEIDIIALKLEKNQAVAAEVKRQKKNFKPELLAGKVEHLKKKLLPKYRIETVCLSLEDM</sequence>
<feature type="domain" description="DUF234" evidence="1">
    <location>
        <begin position="12"/>
        <end position="53"/>
    </location>
</feature>
<protein>
    <recommendedName>
        <fullName evidence="1">DUF234 domain-containing protein</fullName>
    </recommendedName>
</protein>
<evidence type="ECO:0000313" key="3">
    <source>
        <dbReference type="Proteomes" id="UP000056419"/>
    </source>
</evidence>
<dbReference type="InterPro" id="IPR004256">
    <property type="entry name" value="DUF234"/>
</dbReference>
<dbReference type="Pfam" id="PF03008">
    <property type="entry name" value="DUF234"/>
    <property type="match status" value="1"/>
</dbReference>
<dbReference type="Proteomes" id="UP000056419">
    <property type="component" value="Unassembled WGS sequence"/>
</dbReference>
<dbReference type="EMBL" id="LRGC01000002">
    <property type="protein sequence ID" value="KWR57231.1"/>
    <property type="molecule type" value="Genomic_DNA"/>
</dbReference>
<proteinExistence type="predicted"/>
<comment type="caution">
    <text evidence="2">The sequence shown here is derived from an EMBL/GenBank/DDBJ whole genome shotgun (WGS) entry which is preliminary data.</text>
</comment>
<dbReference type="AlphaFoldDB" id="A0A108TC16"/>
<organism evidence="2 3">
    <name type="scientific">Bacteroides stercoris</name>
    <dbReference type="NCBI Taxonomy" id="46506"/>
    <lineage>
        <taxon>Bacteria</taxon>
        <taxon>Pseudomonadati</taxon>
        <taxon>Bacteroidota</taxon>
        <taxon>Bacteroidia</taxon>
        <taxon>Bacteroidales</taxon>
        <taxon>Bacteroidaceae</taxon>
        <taxon>Bacteroides</taxon>
    </lineage>
</organism>
<gene>
    <name evidence="2" type="ORF">AA415_00688</name>
</gene>